<gene>
    <name evidence="2" type="ORF">FB4_1268</name>
</gene>
<proteinExistence type="predicted"/>
<name>I9L5D5_9FIRM</name>
<protein>
    <submittedName>
        <fullName evidence="2">Uncharacterized protein</fullName>
    </submittedName>
</protein>
<accession>I9L5D5</accession>
<dbReference type="Proteomes" id="UP000004324">
    <property type="component" value="Unassembled WGS sequence"/>
</dbReference>
<keyword evidence="3" id="KW-1185">Reference proteome</keyword>
<dbReference type="AlphaFoldDB" id="I9L5D5"/>
<sequence>MDNEIKGWRNYPIVIFTGVLVLYTVSNSIITLFNL</sequence>
<keyword evidence="1" id="KW-1133">Transmembrane helix</keyword>
<evidence type="ECO:0000313" key="3">
    <source>
        <dbReference type="Proteomes" id="UP000004324"/>
    </source>
</evidence>
<keyword evidence="1" id="KW-0472">Membrane</keyword>
<evidence type="ECO:0000313" key="2">
    <source>
        <dbReference type="EMBL" id="EIW15579.1"/>
    </source>
</evidence>
<evidence type="ECO:0000256" key="1">
    <source>
        <dbReference type="SAM" id="Phobius"/>
    </source>
</evidence>
<feature type="transmembrane region" description="Helical" evidence="1">
    <location>
        <begin position="12"/>
        <end position="33"/>
    </location>
</feature>
<organism evidence="2 3">
    <name type="scientific">Pelosinus fermentans B4</name>
    <dbReference type="NCBI Taxonomy" id="1149862"/>
    <lineage>
        <taxon>Bacteria</taxon>
        <taxon>Bacillati</taxon>
        <taxon>Bacillota</taxon>
        <taxon>Negativicutes</taxon>
        <taxon>Selenomonadales</taxon>
        <taxon>Sporomusaceae</taxon>
        <taxon>Pelosinus</taxon>
    </lineage>
</organism>
<keyword evidence="1" id="KW-0812">Transmembrane</keyword>
<dbReference type="EMBL" id="AKVJ01000076">
    <property type="protein sequence ID" value="EIW15579.1"/>
    <property type="molecule type" value="Genomic_DNA"/>
</dbReference>
<reference evidence="2 3" key="1">
    <citation type="journal article" date="2012" name="J. Bacteriol.">
        <title>Draft Genome Sequences for Two Metal-Reducing Pelosinus fermentans Strains Isolated from a Cr(VI)-Contaminated Site and for Type Strain R7.</title>
        <authorList>
            <person name="Brown S.D."/>
            <person name="Podar M."/>
            <person name="Klingeman D.M."/>
            <person name="Johnson C.M."/>
            <person name="Yang Z.K."/>
            <person name="Utturkar S.M."/>
            <person name="Land M.L."/>
            <person name="Mosher J.J."/>
            <person name="Hurt R.A.Jr."/>
            <person name="Phelps T.J."/>
            <person name="Palumbo A.V."/>
            <person name="Arkin A.P."/>
            <person name="Hazen T.C."/>
            <person name="Elias D.A."/>
        </authorList>
    </citation>
    <scope>NUCLEOTIDE SEQUENCE [LARGE SCALE GENOMIC DNA]</scope>
    <source>
        <strain evidence="2 3">B4</strain>
    </source>
</reference>
<comment type="caution">
    <text evidence="2">The sequence shown here is derived from an EMBL/GenBank/DDBJ whole genome shotgun (WGS) entry which is preliminary data.</text>
</comment>